<comment type="similarity">
    <text evidence="1">Belongs to the oxygen-dependent FAD-linked oxidoreductase family.</text>
</comment>
<dbReference type="InterPro" id="IPR016166">
    <property type="entry name" value="FAD-bd_PCMH"/>
</dbReference>
<dbReference type="Gene3D" id="3.30.465.10">
    <property type="match status" value="1"/>
</dbReference>
<evidence type="ECO:0000313" key="7">
    <source>
        <dbReference type="EMBL" id="KAF2099416.1"/>
    </source>
</evidence>
<dbReference type="InterPro" id="IPR016169">
    <property type="entry name" value="FAD-bd_PCMH_sub2"/>
</dbReference>
<dbReference type="GO" id="GO:0071949">
    <property type="term" value="F:FAD binding"/>
    <property type="evidence" value="ECO:0007669"/>
    <property type="project" value="InterPro"/>
</dbReference>
<dbReference type="SUPFAM" id="SSF56176">
    <property type="entry name" value="FAD-binding/transporter-associated domain-like"/>
    <property type="match status" value="1"/>
</dbReference>
<dbReference type="InterPro" id="IPR006094">
    <property type="entry name" value="Oxid_FAD_bind_N"/>
</dbReference>
<protein>
    <submittedName>
        <fullName evidence="7">FAD-binding domain-containing protein</fullName>
    </submittedName>
</protein>
<keyword evidence="3" id="KW-0274">FAD</keyword>
<dbReference type="InterPro" id="IPR050416">
    <property type="entry name" value="FAD-linked_Oxidoreductase"/>
</dbReference>
<feature type="chain" id="PRO_5040260569" evidence="5">
    <location>
        <begin position="19"/>
        <end position="506"/>
    </location>
</feature>
<proteinExistence type="inferred from homology"/>
<dbReference type="InterPro" id="IPR036318">
    <property type="entry name" value="FAD-bd_PCMH-like_sf"/>
</dbReference>
<organism evidence="7 8">
    <name type="scientific">Rhizodiscina lignyota</name>
    <dbReference type="NCBI Taxonomy" id="1504668"/>
    <lineage>
        <taxon>Eukaryota</taxon>
        <taxon>Fungi</taxon>
        <taxon>Dikarya</taxon>
        <taxon>Ascomycota</taxon>
        <taxon>Pezizomycotina</taxon>
        <taxon>Dothideomycetes</taxon>
        <taxon>Pleosporomycetidae</taxon>
        <taxon>Aulographales</taxon>
        <taxon>Rhizodiscinaceae</taxon>
        <taxon>Rhizodiscina</taxon>
    </lineage>
</organism>
<keyword evidence="8" id="KW-1185">Reference proteome</keyword>
<sequence length="506" mass="55987">MNIFSLSSISVIVALVSCHDPQVFLSVEQADGVALSCTELQSRLPDRVFFQHSVEYDRQQNSYWLYEQAHDYQPRCRIAALDASDVSVFIETVKKFNASFAVRSGGHSFLPGASNIDDGITLDLSGLNKIELSEDKKALFLQPGATWLDVYRVLERHNLSAVGGRSGSVGVGGYVLGGGSSYHSNRYGWSCDSALVYEILLANGSIVMASAAEHPDLFWALKGGGNNFGIVTGVRMATFQQGVLYIVIRSFSQPLTVVNRIFPALEKFTHIGHHDPDSSVFLSFAYTAATSTISSTLVLVNAAAEKMSPSFKLFDGLQAVQESRLTANTSTLVLLADQTSDFQYRKLKFTLTFQPVGELMRRILKTFESLTGSIAFEDAAGVYLTFQPLTASHISHDDNALGLSTAGPLMLLSLEIYWTRHEQSEFFHRFAKEVHNTMKKEAEDTGSLHRFVYLNYAAEWQDPFIGYGLENLCRLKEIQDKYDPDGIFSILQQGGKKINACHIQCT</sequence>
<dbReference type="Pfam" id="PF01565">
    <property type="entry name" value="FAD_binding_4"/>
    <property type="match status" value="1"/>
</dbReference>
<gene>
    <name evidence="7" type="ORF">NA57DRAFT_74916</name>
</gene>
<dbReference type="GO" id="GO:0016491">
    <property type="term" value="F:oxidoreductase activity"/>
    <property type="evidence" value="ECO:0007669"/>
    <property type="project" value="UniProtKB-KW"/>
</dbReference>
<evidence type="ECO:0000259" key="6">
    <source>
        <dbReference type="PROSITE" id="PS51387"/>
    </source>
</evidence>
<dbReference type="OrthoDB" id="2151789at2759"/>
<evidence type="ECO:0000313" key="8">
    <source>
        <dbReference type="Proteomes" id="UP000799772"/>
    </source>
</evidence>
<accession>A0A9P4M664</accession>
<dbReference type="PANTHER" id="PTHR42973">
    <property type="entry name" value="BINDING OXIDOREDUCTASE, PUTATIVE (AFU_ORTHOLOGUE AFUA_1G17690)-RELATED"/>
    <property type="match status" value="1"/>
</dbReference>
<evidence type="ECO:0000256" key="1">
    <source>
        <dbReference type="ARBA" id="ARBA00005466"/>
    </source>
</evidence>
<evidence type="ECO:0000256" key="4">
    <source>
        <dbReference type="ARBA" id="ARBA00023002"/>
    </source>
</evidence>
<dbReference type="PROSITE" id="PS51387">
    <property type="entry name" value="FAD_PCMH"/>
    <property type="match status" value="1"/>
</dbReference>
<reference evidence="7" key="1">
    <citation type="journal article" date="2020" name="Stud. Mycol.">
        <title>101 Dothideomycetes genomes: a test case for predicting lifestyles and emergence of pathogens.</title>
        <authorList>
            <person name="Haridas S."/>
            <person name="Albert R."/>
            <person name="Binder M."/>
            <person name="Bloem J."/>
            <person name="Labutti K."/>
            <person name="Salamov A."/>
            <person name="Andreopoulos B."/>
            <person name="Baker S."/>
            <person name="Barry K."/>
            <person name="Bills G."/>
            <person name="Bluhm B."/>
            <person name="Cannon C."/>
            <person name="Castanera R."/>
            <person name="Culley D."/>
            <person name="Daum C."/>
            <person name="Ezra D."/>
            <person name="Gonzalez J."/>
            <person name="Henrissat B."/>
            <person name="Kuo A."/>
            <person name="Liang C."/>
            <person name="Lipzen A."/>
            <person name="Lutzoni F."/>
            <person name="Magnuson J."/>
            <person name="Mondo S."/>
            <person name="Nolan M."/>
            <person name="Ohm R."/>
            <person name="Pangilinan J."/>
            <person name="Park H.-J."/>
            <person name="Ramirez L."/>
            <person name="Alfaro M."/>
            <person name="Sun H."/>
            <person name="Tritt A."/>
            <person name="Yoshinaga Y."/>
            <person name="Zwiers L.-H."/>
            <person name="Turgeon B."/>
            <person name="Goodwin S."/>
            <person name="Spatafora J."/>
            <person name="Crous P."/>
            <person name="Grigoriev I."/>
        </authorList>
    </citation>
    <scope>NUCLEOTIDE SEQUENCE</scope>
    <source>
        <strain evidence="7">CBS 133067</strain>
    </source>
</reference>
<evidence type="ECO:0000256" key="5">
    <source>
        <dbReference type="SAM" id="SignalP"/>
    </source>
</evidence>
<dbReference type="PANTHER" id="PTHR42973:SF13">
    <property type="entry name" value="FAD-BINDING PCMH-TYPE DOMAIN-CONTAINING PROTEIN"/>
    <property type="match status" value="1"/>
</dbReference>
<keyword evidence="4" id="KW-0560">Oxidoreductase</keyword>
<evidence type="ECO:0000256" key="2">
    <source>
        <dbReference type="ARBA" id="ARBA00022630"/>
    </source>
</evidence>
<feature type="signal peptide" evidence="5">
    <location>
        <begin position="1"/>
        <end position="18"/>
    </location>
</feature>
<feature type="domain" description="FAD-binding PCMH-type" evidence="6">
    <location>
        <begin position="70"/>
        <end position="241"/>
    </location>
</feature>
<keyword evidence="2" id="KW-0285">Flavoprotein</keyword>
<dbReference type="EMBL" id="ML978125">
    <property type="protein sequence ID" value="KAF2099416.1"/>
    <property type="molecule type" value="Genomic_DNA"/>
</dbReference>
<keyword evidence="5" id="KW-0732">Signal</keyword>
<comment type="caution">
    <text evidence="7">The sequence shown here is derived from an EMBL/GenBank/DDBJ whole genome shotgun (WGS) entry which is preliminary data.</text>
</comment>
<evidence type="ECO:0000256" key="3">
    <source>
        <dbReference type="ARBA" id="ARBA00022827"/>
    </source>
</evidence>
<dbReference type="Proteomes" id="UP000799772">
    <property type="component" value="Unassembled WGS sequence"/>
</dbReference>
<name>A0A9P4M664_9PEZI</name>
<dbReference type="AlphaFoldDB" id="A0A9P4M664"/>